<reference evidence="3" key="1">
    <citation type="submission" date="2015-06" db="UniProtKB">
        <authorList>
            <consortium name="EnsemblPlants"/>
        </authorList>
    </citation>
    <scope>IDENTIFICATION</scope>
</reference>
<evidence type="ECO:0000259" key="1">
    <source>
        <dbReference type="Pfam" id="PF08387"/>
    </source>
</evidence>
<evidence type="ECO:0000259" key="2">
    <source>
        <dbReference type="Pfam" id="PF24758"/>
    </source>
</evidence>
<sequence>MEEHRGEMTRWLDVLAAKGVEELIFVNRPWPLDLRLPATIFSCGASLTRLYLGVWRLPDMAAVPRGAGFPKLRELGLCMTVMEDCDLAFMLERSPVLEFLVIMASQTGVRLRLVSQSLRCVQLDYTHLKDIDVVDAPRLERLFQCTTFLESELTATSLSPMNCSSRIKIGHAPNLRVLGYLQPGEQELGISNTVIVAGNKESIIPNLICMCSCAVSINNTPNLSSQLAVYLSLVALQAGTKESIVPSVQILAIESPTISEEPTGKVNIKFWQEGAPIKCVAQSMKKVFFYEFRGSRSEVVFLKFLAERGRVLEQMVVVVASECFTSGSGYVNDKLKPLISAKWSSKGCKLQLFKSPVGEGSGPAYSHELASDFGFPDPFDLKYYYKAERISFLCLNSEHTHLTGKSDIKDTLEQQSIG</sequence>
<dbReference type="PANTHER" id="PTHR32141:SF135">
    <property type="entry name" value="OS09G0516450 PROTEIN"/>
    <property type="match status" value="1"/>
</dbReference>
<dbReference type="Pfam" id="PF08387">
    <property type="entry name" value="FBD"/>
    <property type="match status" value="1"/>
</dbReference>
<dbReference type="AlphaFoldDB" id="M8BDH0"/>
<organism evidence="3">
    <name type="scientific">Aegilops tauschii</name>
    <name type="common">Tausch's goatgrass</name>
    <name type="synonym">Aegilops squarrosa</name>
    <dbReference type="NCBI Taxonomy" id="37682"/>
    <lineage>
        <taxon>Eukaryota</taxon>
        <taxon>Viridiplantae</taxon>
        <taxon>Streptophyta</taxon>
        <taxon>Embryophyta</taxon>
        <taxon>Tracheophyta</taxon>
        <taxon>Spermatophyta</taxon>
        <taxon>Magnoliopsida</taxon>
        <taxon>Liliopsida</taxon>
        <taxon>Poales</taxon>
        <taxon>Poaceae</taxon>
        <taxon>BOP clade</taxon>
        <taxon>Pooideae</taxon>
        <taxon>Triticodae</taxon>
        <taxon>Triticeae</taxon>
        <taxon>Triticinae</taxon>
        <taxon>Aegilops</taxon>
    </lineage>
</organism>
<dbReference type="Pfam" id="PF24758">
    <property type="entry name" value="LRR_At5g56370"/>
    <property type="match status" value="1"/>
</dbReference>
<accession>M8BDH0</accession>
<dbReference type="InterPro" id="IPR006566">
    <property type="entry name" value="FBD"/>
</dbReference>
<feature type="domain" description="FBD" evidence="1">
    <location>
        <begin position="275"/>
        <end position="316"/>
    </location>
</feature>
<dbReference type="InterPro" id="IPR055411">
    <property type="entry name" value="LRR_FXL15/At3g58940/PEG3-like"/>
</dbReference>
<dbReference type="InterPro" id="IPR055302">
    <property type="entry name" value="F-box_dom-containing"/>
</dbReference>
<proteinExistence type="predicted"/>
<evidence type="ECO:0000313" key="3">
    <source>
        <dbReference type="EnsemblPlants" id="EMT12031"/>
    </source>
</evidence>
<protein>
    <submittedName>
        <fullName evidence="3">Uncharacterized protein</fullName>
    </submittedName>
</protein>
<dbReference type="PANTHER" id="PTHR32141">
    <property type="match status" value="1"/>
</dbReference>
<name>M8BDH0_AEGTA</name>
<dbReference type="EnsemblPlants" id="EMT12031">
    <property type="protein sequence ID" value="EMT12031"/>
    <property type="gene ID" value="F775_11816"/>
</dbReference>
<feature type="domain" description="F-box/LRR-repeat protein 15/At3g58940/PEG3-like LRR" evidence="2">
    <location>
        <begin position="9"/>
        <end position="204"/>
    </location>
</feature>